<dbReference type="AlphaFoldDB" id="A0A6A4TG28"/>
<feature type="region of interest" description="Disordered" evidence="1">
    <location>
        <begin position="1"/>
        <end position="26"/>
    </location>
</feature>
<name>A0A6A4TG28_SCOMX</name>
<protein>
    <submittedName>
        <fullName evidence="2">Uncharacterized protein</fullName>
    </submittedName>
</protein>
<comment type="caution">
    <text evidence="2">The sequence shown here is derived from an EMBL/GenBank/DDBJ whole genome shotgun (WGS) entry which is preliminary data.</text>
</comment>
<evidence type="ECO:0000313" key="3">
    <source>
        <dbReference type="Proteomes" id="UP000438429"/>
    </source>
</evidence>
<sequence>MQVLTSGEQTSTFSPGGSVGPGERPRVCVGERSISKSNGVLLFNLKKSILMTTKPSSFEPELNQRPKDVGADLLEPELNQRPKDPALICTSYSPPLYQLSYRRGHEAEVTVKQ</sequence>
<organism evidence="2 3">
    <name type="scientific">Scophthalmus maximus</name>
    <name type="common">Turbot</name>
    <name type="synonym">Psetta maxima</name>
    <dbReference type="NCBI Taxonomy" id="52904"/>
    <lineage>
        <taxon>Eukaryota</taxon>
        <taxon>Metazoa</taxon>
        <taxon>Chordata</taxon>
        <taxon>Craniata</taxon>
        <taxon>Vertebrata</taxon>
        <taxon>Euteleostomi</taxon>
        <taxon>Actinopterygii</taxon>
        <taxon>Neopterygii</taxon>
        <taxon>Teleostei</taxon>
        <taxon>Neoteleostei</taxon>
        <taxon>Acanthomorphata</taxon>
        <taxon>Carangaria</taxon>
        <taxon>Pleuronectiformes</taxon>
        <taxon>Pleuronectoidei</taxon>
        <taxon>Scophthalmidae</taxon>
        <taxon>Scophthalmus</taxon>
    </lineage>
</organism>
<proteinExistence type="predicted"/>
<evidence type="ECO:0000256" key="1">
    <source>
        <dbReference type="SAM" id="MobiDB-lite"/>
    </source>
</evidence>
<dbReference type="Proteomes" id="UP000438429">
    <property type="component" value="Unassembled WGS sequence"/>
</dbReference>
<evidence type="ECO:0000313" key="2">
    <source>
        <dbReference type="EMBL" id="KAF0046536.1"/>
    </source>
</evidence>
<feature type="compositionally biased region" description="Polar residues" evidence="1">
    <location>
        <begin position="1"/>
        <end position="15"/>
    </location>
</feature>
<gene>
    <name evidence="2" type="ORF">F2P81_000169</name>
</gene>
<reference evidence="2 3" key="1">
    <citation type="submission" date="2019-06" db="EMBL/GenBank/DDBJ databases">
        <title>Draft genomes of female and male turbot (Scophthalmus maximus).</title>
        <authorList>
            <person name="Xu H."/>
            <person name="Xu X.-W."/>
            <person name="Shao C."/>
            <person name="Chen S."/>
        </authorList>
    </citation>
    <scope>NUCLEOTIDE SEQUENCE [LARGE SCALE GENOMIC DNA]</scope>
    <source>
        <strain evidence="2">Ysfricsl-2016a</strain>
        <tissue evidence="2">Blood</tissue>
    </source>
</reference>
<dbReference type="EMBL" id="VEVO01000001">
    <property type="protein sequence ID" value="KAF0046536.1"/>
    <property type="molecule type" value="Genomic_DNA"/>
</dbReference>
<accession>A0A6A4TG28</accession>